<gene>
    <name evidence="3" type="ordered locus">FP2088</name>
</gene>
<dbReference type="Proteomes" id="UP000006394">
    <property type="component" value="Chromosome"/>
</dbReference>
<dbReference type="InterPro" id="IPR000639">
    <property type="entry name" value="Epox_hydrolase-like"/>
</dbReference>
<keyword evidence="4" id="KW-1185">Reference proteome</keyword>
<dbReference type="AlphaFoldDB" id="A6H1C6"/>
<dbReference type="GO" id="GO:0016787">
    <property type="term" value="F:hydrolase activity"/>
    <property type="evidence" value="ECO:0007669"/>
    <property type="project" value="UniProtKB-KW"/>
</dbReference>
<evidence type="ECO:0000256" key="1">
    <source>
        <dbReference type="ARBA" id="ARBA00022801"/>
    </source>
</evidence>
<dbReference type="eggNOG" id="COG0596">
    <property type="taxonomic scope" value="Bacteria"/>
</dbReference>
<dbReference type="OrthoDB" id="9808398at2"/>
<dbReference type="EnsemblBacteria" id="CAL44150">
    <property type="protein sequence ID" value="CAL44150"/>
    <property type="gene ID" value="FP2088"/>
</dbReference>
<dbReference type="STRING" id="402612.FP2088"/>
<feature type="domain" description="AB hydrolase-1" evidence="2">
    <location>
        <begin position="12"/>
        <end position="109"/>
    </location>
</feature>
<dbReference type="PANTHER" id="PTHR46118">
    <property type="entry name" value="PROTEIN ABHD11"/>
    <property type="match status" value="1"/>
</dbReference>
<evidence type="ECO:0000313" key="4">
    <source>
        <dbReference type="Proteomes" id="UP000006394"/>
    </source>
</evidence>
<dbReference type="SUPFAM" id="SSF53474">
    <property type="entry name" value="alpha/beta-Hydrolases"/>
    <property type="match status" value="1"/>
</dbReference>
<dbReference type="InterPro" id="IPR029058">
    <property type="entry name" value="AB_hydrolase_fold"/>
</dbReference>
<proteinExistence type="predicted"/>
<sequence length="258" mass="29570">MLFSKIEGQGFPLLILHGFLGMSDNWKTLATKYAEQGFQVHALDLRNHGKSFHSDDFNYQIMVQDVVNYCKFHHLTSVNLIGHSMGGKVVMLLATVYPELVNKLVVADIGPKFYPAHHQTILAALNAVDFSKKPSRTEAEAIVSKYISDFGTRQFLLKNLYWQEPGQLAFRFNLKVFNEKIESIGKALPFNNIFKKETLFLRGDKSDYILDSDFETILHHFPKAEIQTISNAGHWLHAENPADFFEKTIQFFQKKIIT</sequence>
<dbReference type="PATRIC" id="fig|402612.5.peg.2115"/>
<reference evidence="3 4" key="1">
    <citation type="journal article" date="2007" name="Nat. Biotechnol.">
        <title>Complete genome sequence of the fish pathogen Flavobacterium psychrophilum.</title>
        <authorList>
            <person name="Duchaud E."/>
            <person name="Boussaha M."/>
            <person name="Loux V."/>
            <person name="Bernardet J.F."/>
            <person name="Michel C."/>
            <person name="Kerouault B."/>
            <person name="Mondot S."/>
            <person name="Nicolas P."/>
            <person name="Bossy R."/>
            <person name="Caron C."/>
            <person name="Bessieres P."/>
            <person name="Gibrat J.F."/>
            <person name="Claverol S."/>
            <person name="Dumetz F."/>
            <person name="Le Henaff M."/>
            <person name="Benmansour A."/>
        </authorList>
    </citation>
    <scope>NUCLEOTIDE SEQUENCE [LARGE SCALE GENOMIC DNA]</scope>
    <source>
        <strain evidence="4">ATCC 49511 / DSM 21280 / CIP 103535 / JIP02/86</strain>
    </source>
</reference>
<name>A6H1C6_FLAPJ</name>
<dbReference type="EMBL" id="AM398681">
    <property type="protein sequence ID" value="CAL44150.1"/>
    <property type="molecule type" value="Genomic_DNA"/>
</dbReference>
<protein>
    <submittedName>
        <fullName evidence="3">Probable hydrolase</fullName>
    </submittedName>
</protein>
<dbReference type="InterPro" id="IPR000073">
    <property type="entry name" value="AB_hydrolase_1"/>
</dbReference>
<evidence type="ECO:0000313" key="3">
    <source>
        <dbReference type="EMBL" id="CAL44150.1"/>
    </source>
</evidence>
<organism evidence="3 4">
    <name type="scientific">Flavobacterium psychrophilum (strain ATCC 49511 / DSM 21280 / CIP 103535 / JIP02/86)</name>
    <dbReference type="NCBI Taxonomy" id="402612"/>
    <lineage>
        <taxon>Bacteria</taxon>
        <taxon>Pseudomonadati</taxon>
        <taxon>Bacteroidota</taxon>
        <taxon>Flavobacteriia</taxon>
        <taxon>Flavobacteriales</taxon>
        <taxon>Flavobacteriaceae</taxon>
        <taxon>Flavobacterium</taxon>
    </lineage>
</organism>
<keyword evidence="1 3" id="KW-0378">Hydrolase</keyword>
<dbReference type="PANTHER" id="PTHR46118:SF4">
    <property type="entry name" value="PROTEIN ABHD11"/>
    <property type="match status" value="1"/>
</dbReference>
<dbReference type="GeneID" id="66551728"/>
<dbReference type="KEGG" id="fps:FP2088"/>
<dbReference type="Pfam" id="PF00561">
    <property type="entry name" value="Abhydrolase_1"/>
    <property type="match status" value="1"/>
</dbReference>
<accession>A6H1C6</accession>
<evidence type="ECO:0000259" key="2">
    <source>
        <dbReference type="Pfam" id="PF00561"/>
    </source>
</evidence>
<dbReference type="RefSeq" id="WP_011964187.1">
    <property type="nucleotide sequence ID" value="NC_009613.3"/>
</dbReference>
<dbReference type="Gene3D" id="3.40.50.1820">
    <property type="entry name" value="alpha/beta hydrolase"/>
    <property type="match status" value="1"/>
</dbReference>
<dbReference type="PRINTS" id="PR00412">
    <property type="entry name" value="EPOXHYDRLASE"/>
</dbReference>
<dbReference type="PRINTS" id="PR00111">
    <property type="entry name" value="ABHYDROLASE"/>
</dbReference>
<dbReference type="HOGENOM" id="CLU_020336_53_1_10"/>